<dbReference type="OrthoDB" id="9794898at2"/>
<dbReference type="RefSeq" id="WP_131011458.1">
    <property type="nucleotide sequence ID" value="NZ_SIRE01000002.1"/>
</dbReference>
<comment type="function">
    <text evidence="3">Counteracts the endogenous Pycsar antiviral defense system. Phosphodiesterase that enables metal-dependent hydrolysis of host cyclic nucleotide Pycsar defense signals such as cCMP and cUMP.</text>
</comment>
<reference evidence="6 7" key="1">
    <citation type="submission" date="2019-02" db="EMBL/GenBank/DDBJ databases">
        <title>Paenibacillus sp. nov., isolated from surface-sterilized tissue of Thalictrum simplex L.</title>
        <authorList>
            <person name="Tuo L."/>
        </authorList>
    </citation>
    <scope>NUCLEOTIDE SEQUENCE [LARGE SCALE GENOMIC DNA]</scope>
    <source>
        <strain evidence="6 7">N2SHLJ1</strain>
    </source>
</reference>
<dbReference type="SUPFAM" id="SSF56281">
    <property type="entry name" value="Metallo-hydrolase/oxidoreductase"/>
    <property type="match status" value="1"/>
</dbReference>
<accession>A0A4V6MSJ7</accession>
<evidence type="ECO:0000313" key="6">
    <source>
        <dbReference type="EMBL" id="TBL81672.1"/>
    </source>
</evidence>
<dbReference type="AlphaFoldDB" id="A0A4V6MSJ7"/>
<dbReference type="InterPro" id="IPR036866">
    <property type="entry name" value="RibonucZ/Hydroxyglut_hydro"/>
</dbReference>
<organism evidence="6 7">
    <name type="scientific">Paenibacillus thalictri</name>
    <dbReference type="NCBI Taxonomy" id="2527873"/>
    <lineage>
        <taxon>Bacteria</taxon>
        <taxon>Bacillati</taxon>
        <taxon>Bacillota</taxon>
        <taxon>Bacilli</taxon>
        <taxon>Bacillales</taxon>
        <taxon>Paenibacillaceae</taxon>
        <taxon>Paenibacillus</taxon>
    </lineage>
</organism>
<evidence type="ECO:0000256" key="3">
    <source>
        <dbReference type="ARBA" id="ARBA00034301"/>
    </source>
</evidence>
<comment type="caution">
    <text evidence="6">The sequence shown here is derived from an EMBL/GenBank/DDBJ whole genome shotgun (WGS) entry which is preliminary data.</text>
</comment>
<comment type="catalytic activity">
    <reaction evidence="2">
        <text>3',5'-cyclic CMP + H2O = CMP + H(+)</text>
        <dbReference type="Rhea" id="RHEA:72675"/>
        <dbReference type="ChEBI" id="CHEBI:15377"/>
        <dbReference type="ChEBI" id="CHEBI:15378"/>
        <dbReference type="ChEBI" id="CHEBI:58003"/>
        <dbReference type="ChEBI" id="CHEBI:60377"/>
    </reaction>
    <physiologicalReaction direction="left-to-right" evidence="2">
        <dbReference type="Rhea" id="RHEA:72676"/>
    </physiologicalReaction>
</comment>
<dbReference type="Pfam" id="PF12706">
    <property type="entry name" value="Lactamase_B_2"/>
    <property type="match status" value="1"/>
</dbReference>
<proteinExistence type="predicted"/>
<evidence type="ECO:0000256" key="4">
    <source>
        <dbReference type="ARBA" id="ARBA00048505"/>
    </source>
</evidence>
<evidence type="ECO:0000256" key="1">
    <source>
        <dbReference type="ARBA" id="ARBA00022833"/>
    </source>
</evidence>
<sequence length="244" mass="26576">MQVTILGYWGGYPSAGGATAGYLITTDEGTILLDCGSGVMSRLPFYTNVESISGVILSHLHYDHMADIGILQYAAVGALRTGRMKERLQIYAPDQPEDMLKKLHGVHSDIHVIEASRKVTIAGAEIEFIPVLHTIPCYAVKISYKGKVFAYSADTSYCESLIDFAKEADMFLCEATICEGSHHTTGEGHMNAGQAGTIAKKANVKKLVLTHLPHDGNFEFMKQTASEAFGRPVYIPNITSNFTL</sequence>
<comment type="catalytic activity">
    <reaction evidence="4">
        <text>3',5'-cyclic UMP + H2O = UMP + H(+)</text>
        <dbReference type="Rhea" id="RHEA:70575"/>
        <dbReference type="ChEBI" id="CHEBI:15377"/>
        <dbReference type="ChEBI" id="CHEBI:15378"/>
        <dbReference type="ChEBI" id="CHEBI:57865"/>
        <dbReference type="ChEBI" id="CHEBI:184387"/>
    </reaction>
    <physiologicalReaction direction="left-to-right" evidence="4">
        <dbReference type="Rhea" id="RHEA:70576"/>
    </physiologicalReaction>
</comment>
<keyword evidence="6" id="KW-0378">Hydrolase</keyword>
<dbReference type="CDD" id="cd07716">
    <property type="entry name" value="RNaseZ_short-form-like_MBL-fold"/>
    <property type="match status" value="1"/>
</dbReference>
<dbReference type="PANTHER" id="PTHR46018:SF4">
    <property type="entry name" value="METALLO-HYDROLASE YHFI-RELATED"/>
    <property type="match status" value="1"/>
</dbReference>
<feature type="domain" description="Metallo-beta-lactamase" evidence="5">
    <location>
        <begin position="18"/>
        <end position="189"/>
    </location>
</feature>
<evidence type="ECO:0000313" key="7">
    <source>
        <dbReference type="Proteomes" id="UP000293142"/>
    </source>
</evidence>
<dbReference type="Gene3D" id="3.60.15.10">
    <property type="entry name" value="Ribonuclease Z/Hydroxyacylglutathione hydrolase-like"/>
    <property type="match status" value="1"/>
</dbReference>
<dbReference type="GO" id="GO:0042781">
    <property type="term" value="F:3'-tRNA processing endoribonuclease activity"/>
    <property type="evidence" value="ECO:0007669"/>
    <property type="project" value="TreeGrafter"/>
</dbReference>
<dbReference type="InterPro" id="IPR001279">
    <property type="entry name" value="Metallo-B-lactamas"/>
</dbReference>
<name>A0A4V6MSJ7_9BACL</name>
<keyword evidence="1" id="KW-0862">Zinc</keyword>
<gene>
    <name evidence="6" type="ORF">EYB31_01350</name>
</gene>
<evidence type="ECO:0000259" key="5">
    <source>
        <dbReference type="SMART" id="SM00849"/>
    </source>
</evidence>
<keyword evidence="7" id="KW-1185">Reference proteome</keyword>
<dbReference type="Proteomes" id="UP000293142">
    <property type="component" value="Unassembled WGS sequence"/>
</dbReference>
<dbReference type="EMBL" id="SIRE01000002">
    <property type="protein sequence ID" value="TBL81672.1"/>
    <property type="molecule type" value="Genomic_DNA"/>
</dbReference>
<dbReference type="SMART" id="SM00849">
    <property type="entry name" value="Lactamase_B"/>
    <property type="match status" value="1"/>
</dbReference>
<evidence type="ECO:0000256" key="2">
    <source>
        <dbReference type="ARBA" id="ARBA00034221"/>
    </source>
</evidence>
<protein>
    <submittedName>
        <fullName evidence="6">MBL fold metallo-hydrolase</fullName>
    </submittedName>
</protein>
<dbReference type="PANTHER" id="PTHR46018">
    <property type="entry name" value="ZINC PHOSPHODIESTERASE ELAC PROTEIN 1"/>
    <property type="match status" value="1"/>
</dbReference>